<evidence type="ECO:0000256" key="20">
    <source>
        <dbReference type="HAMAP-Rule" id="MF_00037"/>
    </source>
</evidence>
<gene>
    <name evidence="20 22" type="primary">murB</name>
    <name evidence="22" type="ORF">KHX94_07820</name>
</gene>
<dbReference type="InterPro" id="IPR036635">
    <property type="entry name" value="MurB_C_sf"/>
</dbReference>
<dbReference type="GO" id="GO:0008762">
    <property type="term" value="F:UDP-N-acetylmuramate dehydrogenase activity"/>
    <property type="evidence" value="ECO:0007669"/>
    <property type="project" value="UniProtKB-EC"/>
</dbReference>
<evidence type="ECO:0000256" key="13">
    <source>
        <dbReference type="ARBA" id="ARBA00022960"/>
    </source>
</evidence>
<dbReference type="SUPFAM" id="SSF56176">
    <property type="entry name" value="FAD-binding/transporter-associated domain-like"/>
    <property type="match status" value="1"/>
</dbReference>
<evidence type="ECO:0000256" key="9">
    <source>
        <dbReference type="ARBA" id="ARBA00022618"/>
    </source>
</evidence>
<dbReference type="PANTHER" id="PTHR21071">
    <property type="entry name" value="UDP-N-ACETYLENOLPYRUVOYLGLUCOSAMINE REDUCTASE"/>
    <property type="match status" value="1"/>
</dbReference>
<evidence type="ECO:0000256" key="12">
    <source>
        <dbReference type="ARBA" id="ARBA00022857"/>
    </source>
</evidence>
<dbReference type="InterPro" id="IPR016167">
    <property type="entry name" value="FAD-bd_PCMH_sub1"/>
</dbReference>
<keyword evidence="8 20" id="KW-0963">Cytoplasm</keyword>
<dbReference type="SUPFAM" id="SSF56194">
    <property type="entry name" value="Uridine diphospho-N-Acetylenolpyruvylglucosamine reductase, MurB, C-terminal domain"/>
    <property type="match status" value="1"/>
</dbReference>
<organism evidence="22 23">
    <name type="scientific">Shewanella dokdonensis</name>
    <dbReference type="NCBI Taxonomy" id="712036"/>
    <lineage>
        <taxon>Bacteria</taxon>
        <taxon>Pseudomonadati</taxon>
        <taxon>Pseudomonadota</taxon>
        <taxon>Gammaproteobacteria</taxon>
        <taxon>Alteromonadales</taxon>
        <taxon>Shewanellaceae</taxon>
        <taxon>Shewanella</taxon>
    </lineage>
</organism>
<dbReference type="InterPro" id="IPR011601">
    <property type="entry name" value="MurB_C"/>
</dbReference>
<evidence type="ECO:0000256" key="14">
    <source>
        <dbReference type="ARBA" id="ARBA00022984"/>
    </source>
</evidence>
<dbReference type="RefSeq" id="WP_213682973.1">
    <property type="nucleotide sequence ID" value="NZ_CP074572.1"/>
</dbReference>
<feature type="active site" evidence="20">
    <location>
        <position position="328"/>
    </location>
</feature>
<keyword evidence="17 20" id="KW-0961">Cell wall biogenesis/degradation</keyword>
<evidence type="ECO:0000256" key="1">
    <source>
        <dbReference type="ARBA" id="ARBA00001974"/>
    </source>
</evidence>
<keyword evidence="16 20" id="KW-0131">Cell cycle</keyword>
<dbReference type="InterPro" id="IPR006094">
    <property type="entry name" value="Oxid_FAD_bind_N"/>
</dbReference>
<keyword evidence="23" id="KW-1185">Reference proteome</keyword>
<keyword evidence="9 20" id="KW-0132">Cell division</keyword>
<sequence>MSLNLFSLKRYNTFGLDVSCHAFIEVTSVPELIECCQLLQQQREHFLILGGGSNLLLLEDYLGSIIHLAIKGIEVTEDTEFYYLSVAAGENWHGLVKFCLSRDIAGLENMALIPGTVGAAPIQNIGAYGLEFAAVCDWVEYLELAECNIKKLHADACEFGYRESIFKQQLRNSAVITRVGIKLPKSWRPILSYGPLRHLPVDSVTPQQIYDTVCQVRQQKLPDPSLLGNVGSCFKNPVIDANTYQRLVALYPDIVAYELPDGMLKIAAAWLIDKAGLKGQRFGEVMVHEEQPLVLVNLGRASGAEVVQALTTIRARVQQLFGILMEPEPRTYGAHGERGI</sequence>
<name>A0ABX8DI48_9GAMM</name>
<evidence type="ECO:0000256" key="18">
    <source>
        <dbReference type="ARBA" id="ARBA00031026"/>
    </source>
</evidence>
<proteinExistence type="inferred from homology"/>
<keyword evidence="13 20" id="KW-0133">Cell shape</keyword>
<evidence type="ECO:0000256" key="5">
    <source>
        <dbReference type="ARBA" id="ARBA00010485"/>
    </source>
</evidence>
<evidence type="ECO:0000256" key="10">
    <source>
        <dbReference type="ARBA" id="ARBA00022630"/>
    </source>
</evidence>
<dbReference type="PANTHER" id="PTHR21071:SF4">
    <property type="entry name" value="UDP-N-ACETYLENOLPYRUVOYLGLUCOSAMINE REDUCTASE"/>
    <property type="match status" value="1"/>
</dbReference>
<keyword evidence="12 20" id="KW-0521">NADP</keyword>
<feature type="active site" evidence="20">
    <location>
        <position position="162"/>
    </location>
</feature>
<dbReference type="Proteomes" id="UP000676428">
    <property type="component" value="Chromosome"/>
</dbReference>
<dbReference type="Pfam" id="PF02873">
    <property type="entry name" value="MurB_C"/>
    <property type="match status" value="1"/>
</dbReference>
<keyword evidence="15 20" id="KW-0560">Oxidoreductase</keyword>
<dbReference type="Gene3D" id="3.90.78.10">
    <property type="entry name" value="UDP-N-acetylenolpyruvoylglucosamine reductase, C-terminal domain"/>
    <property type="match status" value="1"/>
</dbReference>
<evidence type="ECO:0000256" key="17">
    <source>
        <dbReference type="ARBA" id="ARBA00023316"/>
    </source>
</evidence>
<evidence type="ECO:0000256" key="3">
    <source>
        <dbReference type="ARBA" id="ARBA00004496"/>
    </source>
</evidence>
<dbReference type="InterPro" id="IPR036318">
    <property type="entry name" value="FAD-bd_PCMH-like_sf"/>
</dbReference>
<keyword evidence="14 20" id="KW-0573">Peptidoglycan synthesis</keyword>
<comment type="similarity">
    <text evidence="5 20">Belongs to the MurB family.</text>
</comment>
<comment type="function">
    <text evidence="2 20">Cell wall formation.</text>
</comment>
<dbReference type="InterPro" id="IPR016169">
    <property type="entry name" value="FAD-bd_PCMH_sub2"/>
</dbReference>
<dbReference type="NCBIfam" id="NF000755">
    <property type="entry name" value="PRK00046.1"/>
    <property type="match status" value="1"/>
</dbReference>
<comment type="subcellular location">
    <subcellularLocation>
        <location evidence="3 20">Cytoplasm</location>
    </subcellularLocation>
</comment>
<dbReference type="InterPro" id="IPR016166">
    <property type="entry name" value="FAD-bd_PCMH"/>
</dbReference>
<evidence type="ECO:0000256" key="19">
    <source>
        <dbReference type="ARBA" id="ARBA00048914"/>
    </source>
</evidence>
<evidence type="ECO:0000256" key="8">
    <source>
        <dbReference type="ARBA" id="ARBA00022490"/>
    </source>
</evidence>
<dbReference type="NCBIfam" id="TIGR00179">
    <property type="entry name" value="murB"/>
    <property type="match status" value="1"/>
</dbReference>
<dbReference type="Pfam" id="PF01565">
    <property type="entry name" value="FAD_binding_4"/>
    <property type="match status" value="1"/>
</dbReference>
<comment type="cofactor">
    <cofactor evidence="1 20">
        <name>FAD</name>
        <dbReference type="ChEBI" id="CHEBI:57692"/>
    </cofactor>
</comment>
<evidence type="ECO:0000259" key="21">
    <source>
        <dbReference type="PROSITE" id="PS51387"/>
    </source>
</evidence>
<evidence type="ECO:0000313" key="22">
    <source>
        <dbReference type="EMBL" id="QVK24385.1"/>
    </source>
</evidence>
<evidence type="ECO:0000256" key="11">
    <source>
        <dbReference type="ARBA" id="ARBA00022827"/>
    </source>
</evidence>
<evidence type="ECO:0000256" key="15">
    <source>
        <dbReference type="ARBA" id="ARBA00023002"/>
    </source>
</evidence>
<reference evidence="22 23" key="1">
    <citation type="journal article" date="2012" name="Int. J. Syst. Evol. Microbiol.">
        <title>Shewanella dokdonensis sp. nov., isolated from seawater.</title>
        <authorList>
            <person name="Sung H.R."/>
            <person name="Yoon J.H."/>
            <person name="Ghim S.Y."/>
        </authorList>
    </citation>
    <scope>NUCLEOTIDE SEQUENCE [LARGE SCALE GENOMIC DNA]</scope>
    <source>
        <strain evidence="22 23">DSM 23626</strain>
    </source>
</reference>
<evidence type="ECO:0000256" key="2">
    <source>
        <dbReference type="ARBA" id="ARBA00003921"/>
    </source>
</evidence>
<evidence type="ECO:0000256" key="6">
    <source>
        <dbReference type="ARBA" id="ARBA00012518"/>
    </source>
</evidence>
<dbReference type="Gene3D" id="3.30.43.10">
    <property type="entry name" value="Uridine Diphospho-n-acetylenolpyruvylglucosamine Reductase, domain 2"/>
    <property type="match status" value="1"/>
</dbReference>
<feature type="active site" description="Proton donor" evidence="20">
    <location>
        <position position="232"/>
    </location>
</feature>
<keyword evidence="10 20" id="KW-0285">Flavoprotein</keyword>
<dbReference type="EC" id="1.3.1.98" evidence="6 20"/>
<protein>
    <recommendedName>
        <fullName evidence="7 20">UDP-N-acetylenolpyruvoylglucosamine reductase</fullName>
        <ecNumber evidence="6 20">1.3.1.98</ecNumber>
    </recommendedName>
    <alternativeName>
        <fullName evidence="18 20">UDP-N-acetylmuramate dehydrogenase</fullName>
    </alternativeName>
</protein>
<feature type="domain" description="FAD-binding PCMH-type" evidence="21">
    <location>
        <begin position="16"/>
        <end position="186"/>
    </location>
</feature>
<comment type="pathway">
    <text evidence="4 20">Cell wall biogenesis; peptidoglycan biosynthesis.</text>
</comment>
<comment type="catalytic activity">
    <reaction evidence="19 20">
        <text>UDP-N-acetyl-alpha-D-muramate + NADP(+) = UDP-N-acetyl-3-O-(1-carboxyvinyl)-alpha-D-glucosamine + NADPH + H(+)</text>
        <dbReference type="Rhea" id="RHEA:12248"/>
        <dbReference type="ChEBI" id="CHEBI:15378"/>
        <dbReference type="ChEBI" id="CHEBI:57783"/>
        <dbReference type="ChEBI" id="CHEBI:58349"/>
        <dbReference type="ChEBI" id="CHEBI:68483"/>
        <dbReference type="ChEBI" id="CHEBI:70757"/>
        <dbReference type="EC" id="1.3.1.98"/>
    </reaction>
</comment>
<dbReference type="HAMAP" id="MF_00037">
    <property type="entry name" value="MurB"/>
    <property type="match status" value="1"/>
</dbReference>
<evidence type="ECO:0000313" key="23">
    <source>
        <dbReference type="Proteomes" id="UP000676428"/>
    </source>
</evidence>
<dbReference type="PROSITE" id="PS51387">
    <property type="entry name" value="FAD_PCMH"/>
    <property type="match status" value="1"/>
</dbReference>
<evidence type="ECO:0000256" key="7">
    <source>
        <dbReference type="ARBA" id="ARBA00015188"/>
    </source>
</evidence>
<keyword evidence="11 20" id="KW-0274">FAD</keyword>
<evidence type="ECO:0000256" key="4">
    <source>
        <dbReference type="ARBA" id="ARBA00004752"/>
    </source>
</evidence>
<dbReference type="InterPro" id="IPR003170">
    <property type="entry name" value="MurB"/>
</dbReference>
<dbReference type="EMBL" id="CP074572">
    <property type="protein sequence ID" value="QVK24385.1"/>
    <property type="molecule type" value="Genomic_DNA"/>
</dbReference>
<evidence type="ECO:0000256" key="16">
    <source>
        <dbReference type="ARBA" id="ARBA00023306"/>
    </source>
</evidence>
<dbReference type="Gene3D" id="3.30.465.10">
    <property type="match status" value="1"/>
</dbReference>
<accession>A0ABX8DI48</accession>